<reference evidence="5" key="1">
    <citation type="journal article" date="2019" name="Int. J. Syst. Evol. Microbiol.">
        <title>The Global Catalogue of Microorganisms (GCM) 10K type strain sequencing project: providing services to taxonomists for standard genome sequencing and annotation.</title>
        <authorList>
            <consortium name="The Broad Institute Genomics Platform"/>
            <consortium name="The Broad Institute Genome Sequencing Center for Infectious Disease"/>
            <person name="Wu L."/>
            <person name="Ma J."/>
        </authorList>
    </citation>
    <scope>NUCLEOTIDE SEQUENCE [LARGE SCALE GENOMIC DNA]</scope>
    <source>
        <strain evidence="5">JCM 17304</strain>
    </source>
</reference>
<organism evidence="4 5">
    <name type="scientific">Zhongshania borealis</name>
    <dbReference type="NCBI Taxonomy" id="889488"/>
    <lineage>
        <taxon>Bacteria</taxon>
        <taxon>Pseudomonadati</taxon>
        <taxon>Pseudomonadota</taxon>
        <taxon>Gammaproteobacteria</taxon>
        <taxon>Cellvibrionales</taxon>
        <taxon>Spongiibacteraceae</taxon>
        <taxon>Zhongshania</taxon>
    </lineage>
</organism>
<dbReference type="RefSeq" id="WP_344932049.1">
    <property type="nucleotide sequence ID" value="NZ_BAABDM010000001.1"/>
</dbReference>
<dbReference type="Gene3D" id="3.30.70.2330">
    <property type="match status" value="1"/>
</dbReference>
<feature type="domain" description="HIRAN" evidence="3">
    <location>
        <begin position="137"/>
        <end position="230"/>
    </location>
</feature>
<gene>
    <name evidence="4" type="ORF">GCM10022414_03720</name>
</gene>
<protein>
    <recommendedName>
        <fullName evidence="3">HIRAN domain-containing protein</fullName>
    </recommendedName>
</protein>
<evidence type="ECO:0000313" key="5">
    <source>
        <dbReference type="Proteomes" id="UP001500392"/>
    </source>
</evidence>
<name>A0ABP7WA63_9GAMM</name>
<evidence type="ECO:0000313" key="4">
    <source>
        <dbReference type="EMBL" id="GAA4084232.1"/>
    </source>
</evidence>
<dbReference type="Proteomes" id="UP001500392">
    <property type="component" value="Unassembled WGS sequence"/>
</dbReference>
<dbReference type="SMART" id="SM00910">
    <property type="entry name" value="HIRAN"/>
    <property type="match status" value="1"/>
</dbReference>
<dbReference type="EMBL" id="BAABDM010000001">
    <property type="protein sequence ID" value="GAA4084232.1"/>
    <property type="molecule type" value="Genomic_DNA"/>
</dbReference>
<sequence length="231" mass="25858">MNTQSNLKVNTLLLTWRPIREAASRYLVGYLRRSESGYTFEYALNTQDFIDAKDHGFSGYPAFKIADRSYNIDVLSSFAKRLPPASRGDFSRFLAAHMVAPGSYEDAFELISYTGIRLPSDGFDLIPDLGNVALPFNYLVEVAGTRYNISTEEAGKLSVGDRVNLFREDDNQYDSNAIAVMNGNMKIGYINRLHCRALRALIANGVSVSCRIARLNGTQERPLIFVMLSVF</sequence>
<evidence type="ECO:0000256" key="1">
    <source>
        <dbReference type="ARBA" id="ARBA00022723"/>
    </source>
</evidence>
<evidence type="ECO:0000259" key="3">
    <source>
        <dbReference type="SMART" id="SM00910"/>
    </source>
</evidence>
<dbReference type="Pfam" id="PF08797">
    <property type="entry name" value="HIRAN"/>
    <property type="match status" value="1"/>
</dbReference>
<accession>A0ABP7WA63</accession>
<proteinExistence type="predicted"/>
<evidence type="ECO:0000256" key="2">
    <source>
        <dbReference type="ARBA" id="ARBA00022801"/>
    </source>
</evidence>
<keyword evidence="2" id="KW-0378">Hydrolase</keyword>
<keyword evidence="5" id="KW-1185">Reference proteome</keyword>
<dbReference type="InterPro" id="IPR014905">
    <property type="entry name" value="HIRAN"/>
</dbReference>
<comment type="caution">
    <text evidence="4">The sequence shown here is derived from an EMBL/GenBank/DDBJ whole genome shotgun (WGS) entry which is preliminary data.</text>
</comment>
<keyword evidence="1" id="KW-0479">Metal-binding</keyword>